<comment type="caution">
    <text evidence="2">The sequence shown here is derived from an EMBL/GenBank/DDBJ whole genome shotgun (WGS) entry which is preliminary data.</text>
</comment>
<accession>A0A5N5HLC7</accession>
<evidence type="ECO:0000313" key="2">
    <source>
        <dbReference type="EMBL" id="KAB2627021.1"/>
    </source>
</evidence>
<feature type="compositionally biased region" description="Basic and acidic residues" evidence="1">
    <location>
        <begin position="243"/>
        <end position="257"/>
    </location>
</feature>
<dbReference type="AlphaFoldDB" id="A0A5N5HLC7"/>
<feature type="region of interest" description="Disordered" evidence="1">
    <location>
        <begin position="224"/>
        <end position="274"/>
    </location>
</feature>
<proteinExistence type="predicted"/>
<dbReference type="EMBL" id="SMOL01000157">
    <property type="protein sequence ID" value="KAB2627021.1"/>
    <property type="molecule type" value="Genomic_DNA"/>
</dbReference>
<protein>
    <submittedName>
        <fullName evidence="2">Uncharacterized protein</fullName>
    </submittedName>
</protein>
<feature type="compositionally biased region" description="Basic and acidic residues" evidence="1">
    <location>
        <begin position="264"/>
        <end position="274"/>
    </location>
</feature>
<evidence type="ECO:0000313" key="3">
    <source>
        <dbReference type="Proteomes" id="UP000327157"/>
    </source>
</evidence>
<evidence type="ECO:0000256" key="1">
    <source>
        <dbReference type="SAM" id="MobiDB-lite"/>
    </source>
</evidence>
<reference evidence="2 3" key="3">
    <citation type="submission" date="2019-11" db="EMBL/GenBank/DDBJ databases">
        <title>A de novo genome assembly of a pear dwarfing rootstock.</title>
        <authorList>
            <person name="Wang F."/>
            <person name="Wang J."/>
            <person name="Li S."/>
            <person name="Zhang Y."/>
            <person name="Fang M."/>
            <person name="Ma L."/>
            <person name="Zhao Y."/>
            <person name="Jiang S."/>
        </authorList>
    </citation>
    <scope>NUCLEOTIDE SEQUENCE [LARGE SCALE GENOMIC DNA]</scope>
    <source>
        <strain evidence="2">S2</strain>
        <tissue evidence="2">Leaf</tissue>
    </source>
</reference>
<reference evidence="3" key="2">
    <citation type="submission" date="2019-10" db="EMBL/GenBank/DDBJ databases">
        <title>A de novo genome assembly of a pear dwarfing rootstock.</title>
        <authorList>
            <person name="Wang F."/>
            <person name="Wang J."/>
            <person name="Li S."/>
            <person name="Zhang Y."/>
            <person name="Fang M."/>
            <person name="Ma L."/>
            <person name="Zhao Y."/>
            <person name="Jiang S."/>
        </authorList>
    </citation>
    <scope>NUCLEOTIDE SEQUENCE [LARGE SCALE GENOMIC DNA]</scope>
</reference>
<dbReference type="Proteomes" id="UP000327157">
    <property type="component" value="Chromosome 2"/>
</dbReference>
<keyword evidence="3" id="KW-1185">Reference proteome</keyword>
<name>A0A5N5HLC7_9ROSA</name>
<organism evidence="2 3">
    <name type="scientific">Pyrus ussuriensis x Pyrus communis</name>
    <dbReference type="NCBI Taxonomy" id="2448454"/>
    <lineage>
        <taxon>Eukaryota</taxon>
        <taxon>Viridiplantae</taxon>
        <taxon>Streptophyta</taxon>
        <taxon>Embryophyta</taxon>
        <taxon>Tracheophyta</taxon>
        <taxon>Spermatophyta</taxon>
        <taxon>Magnoliopsida</taxon>
        <taxon>eudicotyledons</taxon>
        <taxon>Gunneridae</taxon>
        <taxon>Pentapetalae</taxon>
        <taxon>rosids</taxon>
        <taxon>fabids</taxon>
        <taxon>Rosales</taxon>
        <taxon>Rosaceae</taxon>
        <taxon>Amygdaloideae</taxon>
        <taxon>Maleae</taxon>
        <taxon>Pyrus</taxon>
    </lineage>
</organism>
<gene>
    <name evidence="2" type="ORF">D8674_020639</name>
</gene>
<dbReference type="OrthoDB" id="1703141at2759"/>
<sequence>MQVIKKIRRKTFAKKPTMEKKKTPMYKKKTSTGKKKIYRSIYLQYRCNMTGFSDSMEIDKPMLEDHIDSLIKLYIDHFLVVTKRKKKFGIDLIKIINCYDPKEQKFRFGDLDARGITPNDVALIFGLNNDGGKLPNVDKSSKYAYKKSLIDQTPKGARDTTSIICAHLIQSLLFVNSGSYITWNFVQICGKLEEMSKYNWAKRIRNYLFQMIDKSQIKKKKEGDETVLLNKGQTNANPISSTEKGEEFSKKGKEKTVTRKRKRIAAEKDVMEHD</sequence>
<reference evidence="2 3" key="1">
    <citation type="submission" date="2019-09" db="EMBL/GenBank/DDBJ databases">
        <authorList>
            <person name="Ou C."/>
        </authorList>
    </citation>
    <scope>NUCLEOTIDE SEQUENCE [LARGE SCALE GENOMIC DNA]</scope>
    <source>
        <strain evidence="2">S2</strain>
        <tissue evidence="2">Leaf</tissue>
    </source>
</reference>